<accession>A0A1I6HQP9</accession>
<dbReference type="OrthoDB" id="7107824at2"/>
<gene>
    <name evidence="1" type="ORF">SAMN04488002_3268</name>
</gene>
<evidence type="ECO:0000313" key="1">
    <source>
        <dbReference type="EMBL" id="SFR56704.1"/>
    </source>
</evidence>
<proteinExistence type="predicted"/>
<name>A0A1I6HQP9_9RHOB</name>
<evidence type="ECO:0000313" key="2">
    <source>
        <dbReference type="Proteomes" id="UP000199658"/>
    </source>
</evidence>
<protein>
    <submittedName>
        <fullName evidence="1">Uncharacterized protein</fullName>
    </submittedName>
</protein>
<dbReference type="RefSeq" id="WP_090218915.1">
    <property type="nucleotide sequence ID" value="NZ_FOYO01000001.1"/>
</dbReference>
<dbReference type="SUPFAM" id="SSF54909">
    <property type="entry name" value="Dimeric alpha+beta barrel"/>
    <property type="match status" value="1"/>
</dbReference>
<reference evidence="2" key="1">
    <citation type="submission" date="2016-10" db="EMBL/GenBank/DDBJ databases">
        <authorList>
            <person name="Varghese N."/>
            <person name="Submissions S."/>
        </authorList>
    </citation>
    <scope>NUCLEOTIDE SEQUENCE [LARGE SCALE GENOMIC DNA]</scope>
    <source>
        <strain evidence="2">DSM 26921</strain>
    </source>
</reference>
<organism evidence="1 2">
    <name type="scientific">Litoreibacter janthinus</name>
    <dbReference type="NCBI Taxonomy" id="670154"/>
    <lineage>
        <taxon>Bacteria</taxon>
        <taxon>Pseudomonadati</taxon>
        <taxon>Pseudomonadota</taxon>
        <taxon>Alphaproteobacteria</taxon>
        <taxon>Rhodobacterales</taxon>
        <taxon>Roseobacteraceae</taxon>
        <taxon>Litoreibacter</taxon>
    </lineage>
</organism>
<dbReference type="Proteomes" id="UP000199658">
    <property type="component" value="Unassembled WGS sequence"/>
</dbReference>
<keyword evidence="2" id="KW-1185">Reference proteome</keyword>
<dbReference type="InterPro" id="IPR011008">
    <property type="entry name" value="Dimeric_a/b-barrel"/>
</dbReference>
<sequence>MYARITPYKMKPGSQAAATKVMNALKDKIMALEGQQSFLNVSNDEDGTGYVISTTENAETAPETAEKIKALWGAFSEFLVEQPTVRSYDVVADWHSK</sequence>
<dbReference type="EMBL" id="FOYO01000001">
    <property type="protein sequence ID" value="SFR56704.1"/>
    <property type="molecule type" value="Genomic_DNA"/>
</dbReference>
<dbReference type="AlphaFoldDB" id="A0A1I6HQP9"/>